<keyword evidence="5" id="KW-0998">Cell outer membrane</keyword>
<dbReference type="Proteomes" id="UP001560573">
    <property type="component" value="Unassembled WGS sequence"/>
</dbReference>
<feature type="signal peptide" evidence="6">
    <location>
        <begin position="1"/>
        <end position="24"/>
    </location>
</feature>
<gene>
    <name evidence="9" type="ORF">QTN47_19155</name>
</gene>
<evidence type="ECO:0000259" key="8">
    <source>
        <dbReference type="Pfam" id="PF14322"/>
    </source>
</evidence>
<keyword evidence="3 6" id="KW-0732">Signal</keyword>
<proteinExistence type="inferred from homology"/>
<evidence type="ECO:0000256" key="6">
    <source>
        <dbReference type="SAM" id="SignalP"/>
    </source>
</evidence>
<comment type="similarity">
    <text evidence="2">Belongs to the SusD family.</text>
</comment>
<comment type="subcellular location">
    <subcellularLocation>
        <location evidence="1">Cell outer membrane</location>
    </subcellularLocation>
</comment>
<dbReference type="InterPro" id="IPR033985">
    <property type="entry name" value="SusD-like_N"/>
</dbReference>
<evidence type="ECO:0000313" key="9">
    <source>
        <dbReference type="EMBL" id="MEX6689631.1"/>
    </source>
</evidence>
<dbReference type="EMBL" id="JAULBC010000006">
    <property type="protein sequence ID" value="MEX6689631.1"/>
    <property type="molecule type" value="Genomic_DNA"/>
</dbReference>
<evidence type="ECO:0000259" key="7">
    <source>
        <dbReference type="Pfam" id="PF07980"/>
    </source>
</evidence>
<sequence length="590" mass="66566">MRNLNNLYKSILCLAFILSFASCAKDYLNKKPLDQFSSEDVWGDPALTEAFVNKIYGDIGWGWDFNAGTVDESRSRQEASFDIGNCLVTPDNANNWGNWNGNYADIRACNIFLDKVSEMTFDKALVDRMTGEVTFLRAWDYHNLVSYFGGVPLVTKVYGLNDDFNIERSSYEDCINFIVSECDKAAALLPDVETGDNLGRATKGAALALKARTLLYAASDQHNPTKNQFLTNGFSNPELLGYKTDDKINRWTAAKNAAKAVMDMNLYGLYQAVPAPGSSPADNYASIFTSKLPTQEDIFIRFFNAAIGKGVNGWDVTPNGWYGNGGVGAVNELVDSYEMSDGTKFSRDNAAQAKEPYKNRDPRFYGTILYEGAKWRPRPKDLQSLDPVGVFQTGTWEKWENGQKVNVYGLDSRNSVANSWNNNTSGATMKKYIDPNVDIQVTYQDLTFRYFRYGEILLNYAEACIELGQYEEAKTYMNMIRTRAGMPNIPASETGDALRQRLRNERRVELAYEGHRFFDVRRWLIADQAYHTMHGVSVLYPLNPDHTTATIPQITPIEIQLGAWLDKCYFFPIARSEVNKNNKLVQNPGY</sequence>
<keyword evidence="4" id="KW-0472">Membrane</keyword>
<dbReference type="Pfam" id="PF14322">
    <property type="entry name" value="SusD-like_3"/>
    <property type="match status" value="1"/>
</dbReference>
<comment type="caution">
    <text evidence="9">The sequence shown here is derived from an EMBL/GenBank/DDBJ whole genome shotgun (WGS) entry which is preliminary data.</text>
</comment>
<feature type="chain" id="PRO_5046436610" evidence="6">
    <location>
        <begin position="25"/>
        <end position="590"/>
    </location>
</feature>
<dbReference type="Pfam" id="PF07980">
    <property type="entry name" value="SusD_RagB"/>
    <property type="match status" value="1"/>
</dbReference>
<dbReference type="CDD" id="cd08977">
    <property type="entry name" value="SusD"/>
    <property type="match status" value="1"/>
</dbReference>
<dbReference type="PROSITE" id="PS51257">
    <property type="entry name" value="PROKAR_LIPOPROTEIN"/>
    <property type="match status" value="1"/>
</dbReference>
<keyword evidence="10" id="KW-1185">Reference proteome</keyword>
<evidence type="ECO:0000256" key="1">
    <source>
        <dbReference type="ARBA" id="ARBA00004442"/>
    </source>
</evidence>
<protein>
    <submittedName>
        <fullName evidence="9">RagB/SusD family nutrient uptake outer membrane protein</fullName>
    </submittedName>
</protein>
<accession>A0ABV3ZIB3</accession>
<dbReference type="SUPFAM" id="SSF48452">
    <property type="entry name" value="TPR-like"/>
    <property type="match status" value="1"/>
</dbReference>
<dbReference type="Gene3D" id="1.25.40.390">
    <property type="match status" value="1"/>
</dbReference>
<name>A0ABV3ZIB3_9BACT</name>
<evidence type="ECO:0000256" key="3">
    <source>
        <dbReference type="ARBA" id="ARBA00022729"/>
    </source>
</evidence>
<feature type="domain" description="RagB/SusD" evidence="7">
    <location>
        <begin position="322"/>
        <end position="590"/>
    </location>
</feature>
<evidence type="ECO:0000256" key="4">
    <source>
        <dbReference type="ARBA" id="ARBA00023136"/>
    </source>
</evidence>
<evidence type="ECO:0000313" key="10">
    <source>
        <dbReference type="Proteomes" id="UP001560573"/>
    </source>
</evidence>
<evidence type="ECO:0000256" key="2">
    <source>
        <dbReference type="ARBA" id="ARBA00006275"/>
    </source>
</evidence>
<dbReference type="InterPro" id="IPR012944">
    <property type="entry name" value="SusD_RagB_dom"/>
</dbReference>
<dbReference type="RefSeq" id="WP_369331038.1">
    <property type="nucleotide sequence ID" value="NZ_JAULBC010000006.1"/>
</dbReference>
<feature type="domain" description="SusD-like N-terminal" evidence="8">
    <location>
        <begin position="70"/>
        <end position="214"/>
    </location>
</feature>
<organism evidence="9 10">
    <name type="scientific">Danxiaibacter flavus</name>
    <dbReference type="NCBI Taxonomy" id="3049108"/>
    <lineage>
        <taxon>Bacteria</taxon>
        <taxon>Pseudomonadati</taxon>
        <taxon>Bacteroidota</taxon>
        <taxon>Chitinophagia</taxon>
        <taxon>Chitinophagales</taxon>
        <taxon>Chitinophagaceae</taxon>
        <taxon>Danxiaibacter</taxon>
    </lineage>
</organism>
<dbReference type="InterPro" id="IPR011990">
    <property type="entry name" value="TPR-like_helical_dom_sf"/>
</dbReference>
<evidence type="ECO:0000256" key="5">
    <source>
        <dbReference type="ARBA" id="ARBA00023237"/>
    </source>
</evidence>
<reference evidence="9 10" key="1">
    <citation type="submission" date="2023-07" db="EMBL/GenBank/DDBJ databases">
        <authorList>
            <person name="Lian W.-H."/>
        </authorList>
    </citation>
    <scope>NUCLEOTIDE SEQUENCE [LARGE SCALE GENOMIC DNA]</scope>
    <source>
        <strain evidence="9 10">SYSU DXS3180</strain>
    </source>
</reference>